<reference evidence="13" key="1">
    <citation type="journal article" date="2019" name="Int. J. Syst. Evol. Microbiol.">
        <title>The Global Catalogue of Microorganisms (GCM) 10K type strain sequencing project: providing services to taxonomists for standard genome sequencing and annotation.</title>
        <authorList>
            <consortium name="The Broad Institute Genomics Platform"/>
            <consortium name="The Broad Institute Genome Sequencing Center for Infectious Disease"/>
            <person name="Wu L."/>
            <person name="Ma J."/>
        </authorList>
    </citation>
    <scope>NUCLEOTIDE SEQUENCE [LARGE SCALE GENOMIC DNA]</scope>
    <source>
        <strain evidence="13">KCTC 32239</strain>
    </source>
</reference>
<dbReference type="InterPro" id="IPR036942">
    <property type="entry name" value="Beta-barrel_TonB_sf"/>
</dbReference>
<evidence type="ECO:0000256" key="7">
    <source>
        <dbReference type="ARBA" id="ARBA00023237"/>
    </source>
</evidence>
<sequence>MLLLNTPPLSFNYRPRFSKFKQLALYSSIAAPLLYSANLSAQTALVKSSTALIASADASLAVADAIDEVIIFGRGEKLIGVAGAASEGSVGGDDLLVRPMLRVADLLEAVPGMIAAQHSGSGKANQYFLRGFNLDHGTDFTTYIDDVPWNLRTHGHGQGYLDVNGLIPETVERVDYRKGTYRAAAGDFSMAGSGHFKSIDSLGAPFLAVEGGSYGWGRVAGGGTTEVGDGKLTFIGQYKTYDGPWELPEDLQHKSVWGKYSEKTDYGTWDLSLSGYIATWHPTEQTPESAFGSENCKDEFCSLDPSAYGKTNRWILTSNWLGDDWRATLYGQFYDWHMLSNPTYTEDGQIDQFDRRNTFGGRFERIFYKGDEFDVLVGAEWRYDKISKVGLNATRLGYFIANISDNKVDENSLGVYVESNWRPLEKLRLTAGFRADVYDSSVAANSGSGDTINVGDSTDNISSPKLGIAYTLTDQIELYGNWGQGFHSNDARGVVNKEVSVPALVRGSGYESGLRFEQGNFKISAAYWWLNLSSELIFVGDSNSVEPKGGAKRQGYELVAFWKPVEWLGIDAVYTGSKARNIDPEESGGEYVEGAVENAGEIGVAATRNGWELSARLRYLGSYPLLPDNSKRADGETMLNVRLAYEFEKITVYGEVLNLLDHDGKDIVYYYENAFDLEGGRVSRAEEPRSVRVGLKYNF</sequence>
<dbReference type="InterPro" id="IPR037066">
    <property type="entry name" value="Plug_dom_sf"/>
</dbReference>
<proteinExistence type="inferred from homology"/>
<gene>
    <name evidence="12" type="primary">nicT</name>
    <name evidence="12" type="ORF">GCM10011613_15630</name>
</gene>
<evidence type="ECO:0000256" key="3">
    <source>
        <dbReference type="ARBA" id="ARBA00022452"/>
    </source>
</evidence>
<dbReference type="Proteomes" id="UP000619761">
    <property type="component" value="Unassembled WGS sequence"/>
</dbReference>
<dbReference type="Pfam" id="PF00593">
    <property type="entry name" value="TonB_dep_Rec_b-barrel"/>
    <property type="match status" value="1"/>
</dbReference>
<dbReference type="SUPFAM" id="SSF56935">
    <property type="entry name" value="Porins"/>
    <property type="match status" value="1"/>
</dbReference>
<name>A0ABQ3AZ03_9GAMM</name>
<keyword evidence="13" id="KW-1185">Reference proteome</keyword>
<evidence type="ECO:0000256" key="8">
    <source>
        <dbReference type="PROSITE-ProRule" id="PRU01360"/>
    </source>
</evidence>
<dbReference type="PROSITE" id="PS52016">
    <property type="entry name" value="TONB_DEPENDENT_REC_3"/>
    <property type="match status" value="1"/>
</dbReference>
<dbReference type="RefSeq" id="WP_189417344.1">
    <property type="nucleotide sequence ID" value="NZ_BMYZ01000001.1"/>
</dbReference>
<evidence type="ECO:0000256" key="5">
    <source>
        <dbReference type="ARBA" id="ARBA00023077"/>
    </source>
</evidence>
<evidence type="ECO:0000313" key="12">
    <source>
        <dbReference type="EMBL" id="GGY71662.1"/>
    </source>
</evidence>
<keyword evidence="12" id="KW-0675">Receptor</keyword>
<keyword evidence="7 8" id="KW-0998">Cell outer membrane</keyword>
<keyword evidence="4 8" id="KW-0812">Transmembrane</keyword>
<evidence type="ECO:0000256" key="4">
    <source>
        <dbReference type="ARBA" id="ARBA00022692"/>
    </source>
</evidence>
<evidence type="ECO:0000259" key="10">
    <source>
        <dbReference type="Pfam" id="PF00593"/>
    </source>
</evidence>
<dbReference type="Pfam" id="PF07715">
    <property type="entry name" value="Plug"/>
    <property type="match status" value="1"/>
</dbReference>
<keyword evidence="3 8" id="KW-1134">Transmembrane beta strand</keyword>
<dbReference type="EMBL" id="BMYZ01000001">
    <property type="protein sequence ID" value="GGY71662.1"/>
    <property type="molecule type" value="Genomic_DNA"/>
</dbReference>
<dbReference type="Gene3D" id="2.40.170.20">
    <property type="entry name" value="TonB-dependent receptor, beta-barrel domain"/>
    <property type="match status" value="1"/>
</dbReference>
<dbReference type="PANTHER" id="PTHR30069:SF36">
    <property type="entry name" value="BLL6948 PROTEIN"/>
    <property type="match status" value="1"/>
</dbReference>
<organism evidence="12 13">
    <name type="scientific">Cellvibrio zantedeschiae</name>
    <dbReference type="NCBI Taxonomy" id="1237077"/>
    <lineage>
        <taxon>Bacteria</taxon>
        <taxon>Pseudomonadati</taxon>
        <taxon>Pseudomonadota</taxon>
        <taxon>Gammaproteobacteria</taxon>
        <taxon>Cellvibrionales</taxon>
        <taxon>Cellvibrionaceae</taxon>
        <taxon>Cellvibrio</taxon>
    </lineage>
</organism>
<feature type="domain" description="TonB-dependent receptor plug" evidence="11">
    <location>
        <begin position="88"/>
        <end position="192"/>
    </location>
</feature>
<evidence type="ECO:0000256" key="2">
    <source>
        <dbReference type="ARBA" id="ARBA00022448"/>
    </source>
</evidence>
<dbReference type="InterPro" id="IPR012910">
    <property type="entry name" value="Plug_dom"/>
</dbReference>
<evidence type="ECO:0000256" key="9">
    <source>
        <dbReference type="RuleBase" id="RU003357"/>
    </source>
</evidence>
<keyword evidence="5 9" id="KW-0798">TonB box</keyword>
<comment type="similarity">
    <text evidence="8 9">Belongs to the TonB-dependent receptor family.</text>
</comment>
<comment type="subcellular location">
    <subcellularLocation>
        <location evidence="1 8">Cell outer membrane</location>
        <topology evidence="1 8">Multi-pass membrane protein</topology>
    </subcellularLocation>
</comment>
<dbReference type="InterPro" id="IPR000531">
    <property type="entry name" value="Beta-barrel_TonB"/>
</dbReference>
<protein>
    <submittedName>
        <fullName evidence="12">TonB-dependent receptor</fullName>
    </submittedName>
</protein>
<evidence type="ECO:0000259" key="11">
    <source>
        <dbReference type="Pfam" id="PF07715"/>
    </source>
</evidence>
<dbReference type="Gene3D" id="2.170.130.10">
    <property type="entry name" value="TonB-dependent receptor, plug domain"/>
    <property type="match status" value="1"/>
</dbReference>
<keyword evidence="2 8" id="KW-0813">Transport</keyword>
<accession>A0ABQ3AZ03</accession>
<dbReference type="PANTHER" id="PTHR30069">
    <property type="entry name" value="TONB-DEPENDENT OUTER MEMBRANE RECEPTOR"/>
    <property type="match status" value="1"/>
</dbReference>
<evidence type="ECO:0000256" key="1">
    <source>
        <dbReference type="ARBA" id="ARBA00004571"/>
    </source>
</evidence>
<keyword evidence="6 8" id="KW-0472">Membrane</keyword>
<evidence type="ECO:0000313" key="13">
    <source>
        <dbReference type="Proteomes" id="UP000619761"/>
    </source>
</evidence>
<comment type="caution">
    <text evidence="12">The sequence shown here is derived from an EMBL/GenBank/DDBJ whole genome shotgun (WGS) entry which is preliminary data.</text>
</comment>
<dbReference type="InterPro" id="IPR039426">
    <property type="entry name" value="TonB-dep_rcpt-like"/>
</dbReference>
<evidence type="ECO:0000256" key="6">
    <source>
        <dbReference type="ARBA" id="ARBA00023136"/>
    </source>
</evidence>
<feature type="domain" description="TonB-dependent receptor-like beta-barrel" evidence="10">
    <location>
        <begin position="310"/>
        <end position="659"/>
    </location>
</feature>